<sequence>MLEKDKLDQLRKSKCSWSEKKVQKTLNRFPERKQQFVTGSNEKIERLYTPTEVEGQDYENDLGFPGQFPYTRGVQPTMYRGRFWTMRQYAGFATAEESNKRYKYLLEQGQTGLSVAFDLPTQIGYDSDHSLSEGEVGKVGVAIDSLKDMEILFEGIPLDKVSTSMTINAPASVLLAMYIAVAEKQGVSSDQLRGTIQNDILKEYIARGTYIFPTAPSMRLITDIFEFCSKDVPNWNTISISGYHIREAGSSAIQEVAFTLANGIAYVEAAIKAGLDVDTFAPRLSFFFNAHNDLLEEVAKFRAARRLWARIMKERFNAENPKSMQLKFHTQTGGSTLTAQQPDNNIVRVAIQTLAAVLGGTQSLHTNSKDEALALPTEDSVRVALRTQQIVAYESGVAETIDPLGGSYYVESLTDAIEAGAIEYIKKIDHLGGAAQAIEKGYIQKEIMDSSYEYQKQVESNERIVVGMNKFQIKEEAPKGLLRVDPTVGELQKQKINEIKAERNNKAVEEKLSKLKEAAYSDANLMPYIIDAVKEYATLGEVCGVLREVFGEYQQSVIL</sequence>
<dbReference type="InterPro" id="IPR006098">
    <property type="entry name" value="MMCoA_mutase_a_cat"/>
</dbReference>
<dbReference type="PANTHER" id="PTHR48101:SF1">
    <property type="entry name" value="METHYLMALONYL-COA MUTASE, LARGE SUBUNIT"/>
    <property type="match status" value="1"/>
</dbReference>
<keyword evidence="1" id="KW-0413">Isomerase</keyword>
<name>A0A6I0EXQ0_9FIRM</name>
<dbReference type="EMBL" id="WBZC01000049">
    <property type="protein sequence ID" value="KAB3532386.1"/>
    <property type="molecule type" value="Genomic_DNA"/>
</dbReference>
<evidence type="ECO:0000259" key="3">
    <source>
        <dbReference type="Pfam" id="PF01642"/>
    </source>
</evidence>
<comment type="caution">
    <text evidence="4">The sequence shown here is derived from an EMBL/GenBank/DDBJ whole genome shotgun (WGS) entry which is preliminary data.</text>
</comment>
<organism evidence="4 5">
    <name type="scientific">Alkaliphilus pronyensis</name>
    <dbReference type="NCBI Taxonomy" id="1482732"/>
    <lineage>
        <taxon>Bacteria</taxon>
        <taxon>Bacillati</taxon>
        <taxon>Bacillota</taxon>
        <taxon>Clostridia</taxon>
        <taxon>Peptostreptococcales</taxon>
        <taxon>Natronincolaceae</taxon>
        <taxon>Alkaliphilus</taxon>
    </lineage>
</organism>
<dbReference type="CDD" id="cd03680">
    <property type="entry name" value="MM_CoA_mutase_ICM_like"/>
    <property type="match status" value="1"/>
</dbReference>
<dbReference type="Gene3D" id="3.20.20.240">
    <property type="entry name" value="Methylmalonyl-CoA mutase"/>
    <property type="match status" value="1"/>
</dbReference>
<feature type="coiled-coil region" evidence="2">
    <location>
        <begin position="491"/>
        <end position="518"/>
    </location>
</feature>
<gene>
    <name evidence="4" type="ORF">F8154_12030</name>
</gene>
<dbReference type="InterPro" id="IPR006099">
    <property type="entry name" value="MeMalonylCoA_mutase_a/b_cat"/>
</dbReference>
<dbReference type="NCBIfam" id="TIGR00641">
    <property type="entry name" value="acid_CoA_mut_N"/>
    <property type="match status" value="1"/>
</dbReference>
<dbReference type="Proteomes" id="UP000432715">
    <property type="component" value="Unassembled WGS sequence"/>
</dbReference>
<evidence type="ECO:0000313" key="4">
    <source>
        <dbReference type="EMBL" id="KAB3532386.1"/>
    </source>
</evidence>
<accession>A0A6I0EXQ0</accession>
<reference evidence="4 5" key="1">
    <citation type="submission" date="2019-10" db="EMBL/GenBank/DDBJ databases">
        <title>Alkaliphilus serpentinus sp. nov. and Alkaliphilus pronyensis sp. nov., two novel anaerobic alkaliphilic species isolated from the serpentinized-hosted hydrothermal field of the Prony Bay (New Caledonia).</title>
        <authorList>
            <person name="Postec A."/>
        </authorList>
    </citation>
    <scope>NUCLEOTIDE SEQUENCE [LARGE SCALE GENOMIC DNA]</scope>
    <source>
        <strain evidence="4 5">LacV</strain>
    </source>
</reference>
<dbReference type="RefSeq" id="WP_151861867.1">
    <property type="nucleotide sequence ID" value="NZ_WBZC01000049.1"/>
</dbReference>
<keyword evidence="2" id="KW-0175">Coiled coil</keyword>
<dbReference type="PANTHER" id="PTHR48101">
    <property type="entry name" value="METHYLMALONYL-COA MUTASE, MITOCHONDRIAL-RELATED"/>
    <property type="match status" value="1"/>
</dbReference>
<dbReference type="Pfam" id="PF01642">
    <property type="entry name" value="MM_CoA_mutase"/>
    <property type="match status" value="1"/>
</dbReference>
<proteinExistence type="predicted"/>
<protein>
    <submittedName>
        <fullName evidence="4">Methylmalonyl-CoA mutase family protein</fullName>
    </submittedName>
</protein>
<dbReference type="OrthoDB" id="9762378at2"/>
<dbReference type="GO" id="GO:0004494">
    <property type="term" value="F:methylmalonyl-CoA mutase activity"/>
    <property type="evidence" value="ECO:0007669"/>
    <property type="project" value="InterPro"/>
</dbReference>
<dbReference type="AlphaFoldDB" id="A0A6I0EXQ0"/>
<dbReference type="GO" id="GO:0031419">
    <property type="term" value="F:cobalamin binding"/>
    <property type="evidence" value="ECO:0007669"/>
    <property type="project" value="InterPro"/>
</dbReference>
<dbReference type="InterPro" id="IPR016176">
    <property type="entry name" value="Cbl-dep_enz_cat"/>
</dbReference>
<evidence type="ECO:0000313" key="5">
    <source>
        <dbReference type="Proteomes" id="UP000432715"/>
    </source>
</evidence>
<evidence type="ECO:0000256" key="1">
    <source>
        <dbReference type="ARBA" id="ARBA00023235"/>
    </source>
</evidence>
<evidence type="ECO:0000256" key="2">
    <source>
        <dbReference type="SAM" id="Coils"/>
    </source>
</evidence>
<keyword evidence="5" id="KW-1185">Reference proteome</keyword>
<feature type="domain" description="Methylmalonyl-CoA mutase alpha/beta chain catalytic" evidence="3">
    <location>
        <begin position="39"/>
        <end position="552"/>
    </location>
</feature>
<dbReference type="SUPFAM" id="SSF51703">
    <property type="entry name" value="Cobalamin (vitamin B12)-dependent enzymes"/>
    <property type="match status" value="1"/>
</dbReference>